<name>A0A2U1Q1G0_ARTAN</name>
<proteinExistence type="predicted"/>
<evidence type="ECO:0000259" key="1">
    <source>
        <dbReference type="PROSITE" id="PS50006"/>
    </source>
</evidence>
<dbReference type="GO" id="GO:0005634">
    <property type="term" value="C:nucleus"/>
    <property type="evidence" value="ECO:0007669"/>
    <property type="project" value="InterPro"/>
</dbReference>
<dbReference type="PANTHER" id="PTHR12415">
    <property type="entry name" value="TYROSYL-DNA PHOSPHODIESTERASE 1"/>
    <property type="match status" value="1"/>
</dbReference>
<accession>A0A2U1Q1G0</accession>
<dbReference type="Proteomes" id="UP000245207">
    <property type="component" value="Unassembled WGS sequence"/>
</dbReference>
<evidence type="ECO:0000313" key="3">
    <source>
        <dbReference type="Proteomes" id="UP000245207"/>
    </source>
</evidence>
<dbReference type="OrthoDB" id="47785at2759"/>
<dbReference type="CDD" id="cd00060">
    <property type="entry name" value="FHA"/>
    <property type="match status" value="1"/>
</dbReference>
<dbReference type="SUPFAM" id="SSF49879">
    <property type="entry name" value="SMAD/FHA domain"/>
    <property type="match status" value="1"/>
</dbReference>
<comment type="caution">
    <text evidence="2">The sequence shown here is derived from an EMBL/GenBank/DDBJ whole genome shotgun (WGS) entry which is preliminary data.</text>
</comment>
<protein>
    <submittedName>
        <fullName evidence="2">Forkhead-associated (FHA) domain-containing protein</fullName>
    </submittedName>
</protein>
<dbReference type="InterPro" id="IPR000253">
    <property type="entry name" value="FHA_dom"/>
</dbReference>
<reference evidence="2 3" key="1">
    <citation type="journal article" date="2018" name="Mol. Plant">
        <title>The genome of Artemisia annua provides insight into the evolution of Asteraceae family and artemisinin biosynthesis.</title>
        <authorList>
            <person name="Shen Q."/>
            <person name="Zhang L."/>
            <person name="Liao Z."/>
            <person name="Wang S."/>
            <person name="Yan T."/>
            <person name="Shi P."/>
            <person name="Liu M."/>
            <person name="Fu X."/>
            <person name="Pan Q."/>
            <person name="Wang Y."/>
            <person name="Lv Z."/>
            <person name="Lu X."/>
            <person name="Zhang F."/>
            <person name="Jiang W."/>
            <person name="Ma Y."/>
            <person name="Chen M."/>
            <person name="Hao X."/>
            <person name="Li L."/>
            <person name="Tang Y."/>
            <person name="Lv G."/>
            <person name="Zhou Y."/>
            <person name="Sun X."/>
            <person name="Brodelius P.E."/>
            <person name="Rose J.K.C."/>
            <person name="Tang K."/>
        </authorList>
    </citation>
    <scope>NUCLEOTIDE SEQUENCE [LARGE SCALE GENOMIC DNA]</scope>
    <source>
        <strain evidence="3">cv. Huhao1</strain>
        <tissue evidence="2">Leaf</tissue>
    </source>
</reference>
<organism evidence="2 3">
    <name type="scientific">Artemisia annua</name>
    <name type="common">Sweet wormwood</name>
    <dbReference type="NCBI Taxonomy" id="35608"/>
    <lineage>
        <taxon>Eukaryota</taxon>
        <taxon>Viridiplantae</taxon>
        <taxon>Streptophyta</taxon>
        <taxon>Embryophyta</taxon>
        <taxon>Tracheophyta</taxon>
        <taxon>Spermatophyta</taxon>
        <taxon>Magnoliopsida</taxon>
        <taxon>eudicotyledons</taxon>
        <taxon>Gunneridae</taxon>
        <taxon>Pentapetalae</taxon>
        <taxon>asterids</taxon>
        <taxon>campanulids</taxon>
        <taxon>Asterales</taxon>
        <taxon>Asteraceae</taxon>
        <taxon>Asteroideae</taxon>
        <taxon>Anthemideae</taxon>
        <taxon>Artemisiinae</taxon>
        <taxon>Artemisia</taxon>
    </lineage>
</organism>
<dbReference type="GO" id="GO:0008081">
    <property type="term" value="F:phosphoric diester hydrolase activity"/>
    <property type="evidence" value="ECO:0007669"/>
    <property type="project" value="InterPro"/>
</dbReference>
<dbReference type="Gene3D" id="2.60.200.20">
    <property type="match status" value="1"/>
</dbReference>
<dbReference type="AlphaFoldDB" id="A0A2U1Q1G0"/>
<gene>
    <name evidence="2" type="ORF">CTI12_AA088100</name>
</gene>
<dbReference type="Pfam" id="PF00498">
    <property type="entry name" value="FHA"/>
    <property type="match status" value="1"/>
</dbReference>
<dbReference type="InterPro" id="IPR010347">
    <property type="entry name" value="Tdp1"/>
</dbReference>
<dbReference type="PANTHER" id="PTHR12415:SF3">
    <property type="entry name" value="OS04G0403400 PROTEIN"/>
    <property type="match status" value="1"/>
</dbReference>
<dbReference type="STRING" id="35608.A0A2U1Q1G0"/>
<dbReference type="EMBL" id="PKPP01000512">
    <property type="protein sequence ID" value="PWA91860.1"/>
    <property type="molecule type" value="Genomic_DNA"/>
</dbReference>
<dbReference type="PROSITE" id="PS50006">
    <property type="entry name" value="FHA_DOMAIN"/>
    <property type="match status" value="1"/>
</dbReference>
<keyword evidence="3" id="KW-1185">Reference proteome</keyword>
<dbReference type="SMART" id="SM00240">
    <property type="entry name" value="FHA"/>
    <property type="match status" value="1"/>
</dbReference>
<feature type="domain" description="FHA" evidence="1">
    <location>
        <begin position="37"/>
        <end position="93"/>
    </location>
</feature>
<sequence length="246" mass="27700">MFLIFGPGIRLAVLSGWWFNRSKTPVQFIDLEPHKPYTLGRDPNQCDYVFEHPQVSKTHCQLYFDDCTKKVFITDGVRVRVSLNGVFVDGVRVGNGESKELFAGSEVSFVCGSCFRVSFVVEEIVFSDSKLAYAGLLSLSLRECSADIGFTALNTLRNPIPQVDRRNLNKTHAQQNGKPSSSSQQSVIPQVSVPIINGNSRFETHCTWCKKEFLYQPVDPEIMTEACEFICRKCKQKICGVLERSL</sequence>
<dbReference type="InterPro" id="IPR008984">
    <property type="entry name" value="SMAD_FHA_dom_sf"/>
</dbReference>
<evidence type="ECO:0000313" key="2">
    <source>
        <dbReference type="EMBL" id="PWA91860.1"/>
    </source>
</evidence>
<dbReference type="GO" id="GO:0006281">
    <property type="term" value="P:DNA repair"/>
    <property type="evidence" value="ECO:0007669"/>
    <property type="project" value="InterPro"/>
</dbReference>